<dbReference type="Pfam" id="PF00149">
    <property type="entry name" value="Metallophos"/>
    <property type="match status" value="2"/>
</dbReference>
<dbReference type="Gene3D" id="3.60.21.10">
    <property type="match status" value="2"/>
</dbReference>
<evidence type="ECO:0000313" key="4">
    <source>
        <dbReference type="Proteomes" id="UP001642409"/>
    </source>
</evidence>
<evidence type="ECO:0000313" key="3">
    <source>
        <dbReference type="EMBL" id="CAL5971332.1"/>
    </source>
</evidence>
<sequence length="418" mass="47635">MKLLFASDFHGNEQHIAACCDISQQFNPDAFIYLGDFSPNRFMYDTPAKCDEYNQRVFFPKIASMNAKKKFVISGNTDFHESKNLYKQLYTDPTQVEFLTDGIRDLNENISVLFCSLTKYSPHSLKDGECLDQNKPFKQKVTQRVITTHGENSQTSSSSETSVSDSQHSSLPCGRQRAGSLTTMQQNIVIDESHIDPVILQEHNGIEKRVRVKYVKEEKIATHGMISKPFDPSIEQGSELAMDALSYDMRYFQQIDVLNHHTQPEWFQKQHAQSLECYFNTQLQNNKRVSIWASHGPVYNTVADRLRSGDHVGSKAMRKAMCTYKPDLIVSGHIHETCRDGEYKQYEQIDEEEICICAVGNEGLVMPFCLSASFVLVEINELTGKVVHTQRKTVLVNKYDEAELALAKFKETVGKIKK</sequence>
<proteinExistence type="predicted"/>
<reference evidence="3 4" key="1">
    <citation type="submission" date="2024-07" db="EMBL/GenBank/DDBJ databases">
        <authorList>
            <person name="Akdeniz Z."/>
        </authorList>
    </citation>
    <scope>NUCLEOTIDE SEQUENCE [LARGE SCALE GENOMIC DNA]</scope>
</reference>
<feature type="region of interest" description="Disordered" evidence="1">
    <location>
        <begin position="149"/>
        <end position="177"/>
    </location>
</feature>
<name>A0ABP1GKW9_9EUKA</name>
<dbReference type="InterPro" id="IPR029052">
    <property type="entry name" value="Metallo-depent_PP-like"/>
</dbReference>
<protein>
    <submittedName>
        <fullName evidence="3">Calcineurin-like_phosphoesterase</fullName>
    </submittedName>
</protein>
<gene>
    <name evidence="3" type="ORF">HINF_LOCUS1272</name>
</gene>
<evidence type="ECO:0000256" key="1">
    <source>
        <dbReference type="SAM" id="MobiDB-lite"/>
    </source>
</evidence>
<evidence type="ECO:0000259" key="2">
    <source>
        <dbReference type="Pfam" id="PF00149"/>
    </source>
</evidence>
<organism evidence="3 4">
    <name type="scientific">Hexamita inflata</name>
    <dbReference type="NCBI Taxonomy" id="28002"/>
    <lineage>
        <taxon>Eukaryota</taxon>
        <taxon>Metamonada</taxon>
        <taxon>Diplomonadida</taxon>
        <taxon>Hexamitidae</taxon>
        <taxon>Hexamitinae</taxon>
        <taxon>Hexamita</taxon>
    </lineage>
</organism>
<keyword evidence="4" id="KW-1185">Reference proteome</keyword>
<dbReference type="SUPFAM" id="SSF56300">
    <property type="entry name" value="Metallo-dependent phosphatases"/>
    <property type="match status" value="1"/>
</dbReference>
<accession>A0ABP1GKW9</accession>
<comment type="caution">
    <text evidence="3">The sequence shown here is derived from an EMBL/GenBank/DDBJ whole genome shotgun (WGS) entry which is preliminary data.</text>
</comment>
<dbReference type="Proteomes" id="UP001642409">
    <property type="component" value="Unassembled WGS sequence"/>
</dbReference>
<feature type="domain" description="Calcineurin-like phosphoesterase" evidence="2">
    <location>
        <begin position="249"/>
        <end position="336"/>
    </location>
</feature>
<feature type="domain" description="Calcineurin-like phosphoesterase" evidence="2">
    <location>
        <begin position="1"/>
        <end position="207"/>
    </location>
</feature>
<feature type="compositionally biased region" description="Low complexity" evidence="1">
    <location>
        <begin position="153"/>
        <end position="170"/>
    </location>
</feature>
<dbReference type="InterPro" id="IPR004843">
    <property type="entry name" value="Calcineurin-like_PHP"/>
</dbReference>
<dbReference type="EMBL" id="CAXDID020000002">
    <property type="protein sequence ID" value="CAL5971332.1"/>
    <property type="molecule type" value="Genomic_DNA"/>
</dbReference>